<evidence type="ECO:0000256" key="10">
    <source>
        <dbReference type="SAM" id="Phobius"/>
    </source>
</evidence>
<reference evidence="12 13" key="1">
    <citation type="submission" date="2015-10" db="EMBL/GenBank/DDBJ databases">
        <title>Genome sequencing and analysis of members of genus Stenotrophomonas.</title>
        <authorList>
            <person name="Patil P.P."/>
            <person name="Midha S."/>
            <person name="Patil P.B."/>
        </authorList>
    </citation>
    <scope>NUCLEOTIDE SEQUENCE [LARGE SCALE GENOMIC DNA]</scope>
    <source>
        <strain evidence="12 13">JCM 16536</strain>
    </source>
</reference>
<dbReference type="CDD" id="cd01610">
    <property type="entry name" value="PAP2_like"/>
    <property type="match status" value="1"/>
</dbReference>
<keyword evidence="7 10" id="KW-0472">Membrane</keyword>
<accession>A0A0R0AKU3</accession>
<evidence type="ECO:0000256" key="8">
    <source>
        <dbReference type="ARBA" id="ARBA00032707"/>
    </source>
</evidence>
<evidence type="ECO:0000256" key="9">
    <source>
        <dbReference type="ARBA" id="ARBA00047594"/>
    </source>
</evidence>
<feature type="transmembrane region" description="Helical" evidence="10">
    <location>
        <begin position="157"/>
        <end position="178"/>
    </location>
</feature>
<evidence type="ECO:0000313" key="12">
    <source>
        <dbReference type="EMBL" id="KRG41320.1"/>
    </source>
</evidence>
<evidence type="ECO:0000256" key="5">
    <source>
        <dbReference type="ARBA" id="ARBA00022801"/>
    </source>
</evidence>
<keyword evidence="4 10" id="KW-0812">Transmembrane</keyword>
<comment type="subcellular location">
    <subcellularLocation>
        <location evidence="1">Cell membrane</location>
        <topology evidence="1">Multi-pass membrane protein</topology>
    </subcellularLocation>
</comment>
<evidence type="ECO:0000256" key="1">
    <source>
        <dbReference type="ARBA" id="ARBA00004651"/>
    </source>
</evidence>
<dbReference type="Proteomes" id="UP000051802">
    <property type="component" value="Unassembled WGS sequence"/>
</dbReference>
<evidence type="ECO:0000256" key="3">
    <source>
        <dbReference type="ARBA" id="ARBA00022475"/>
    </source>
</evidence>
<comment type="catalytic activity">
    <reaction evidence="9">
        <text>di-trans,octa-cis-undecaprenyl diphosphate + H2O = di-trans,octa-cis-undecaprenyl phosphate + phosphate + H(+)</text>
        <dbReference type="Rhea" id="RHEA:28094"/>
        <dbReference type="ChEBI" id="CHEBI:15377"/>
        <dbReference type="ChEBI" id="CHEBI:15378"/>
        <dbReference type="ChEBI" id="CHEBI:43474"/>
        <dbReference type="ChEBI" id="CHEBI:58405"/>
        <dbReference type="ChEBI" id="CHEBI:60392"/>
        <dbReference type="EC" id="3.6.1.27"/>
    </reaction>
</comment>
<dbReference type="OrthoDB" id="9780507at2"/>
<dbReference type="SUPFAM" id="SSF48317">
    <property type="entry name" value="Acid phosphatase/Vanadium-dependent haloperoxidase"/>
    <property type="match status" value="1"/>
</dbReference>
<keyword evidence="6 10" id="KW-1133">Transmembrane helix</keyword>
<dbReference type="SMART" id="SM00014">
    <property type="entry name" value="acidPPc"/>
    <property type="match status" value="1"/>
</dbReference>
<dbReference type="GO" id="GO:0005886">
    <property type="term" value="C:plasma membrane"/>
    <property type="evidence" value="ECO:0007669"/>
    <property type="project" value="UniProtKB-SubCell"/>
</dbReference>
<dbReference type="GO" id="GO:0050380">
    <property type="term" value="F:undecaprenyl-diphosphatase activity"/>
    <property type="evidence" value="ECO:0007669"/>
    <property type="project" value="UniProtKB-EC"/>
</dbReference>
<proteinExistence type="predicted"/>
<feature type="transmembrane region" description="Helical" evidence="10">
    <location>
        <begin position="35"/>
        <end position="55"/>
    </location>
</feature>
<feature type="transmembrane region" description="Helical" evidence="10">
    <location>
        <begin position="61"/>
        <end position="81"/>
    </location>
</feature>
<dbReference type="Gene3D" id="1.20.144.10">
    <property type="entry name" value="Phosphatidic acid phosphatase type 2/haloperoxidase"/>
    <property type="match status" value="1"/>
</dbReference>
<dbReference type="Pfam" id="PF01569">
    <property type="entry name" value="PAP2"/>
    <property type="match status" value="1"/>
</dbReference>
<keyword evidence="3" id="KW-1003">Cell membrane</keyword>
<dbReference type="EMBL" id="LLXU01000090">
    <property type="protein sequence ID" value="KRG41320.1"/>
    <property type="molecule type" value="Genomic_DNA"/>
</dbReference>
<dbReference type="PANTHER" id="PTHR14969:SF62">
    <property type="entry name" value="DECAPRENYLPHOSPHORYL-5-PHOSPHORIBOSE PHOSPHATASE RV3807C-RELATED"/>
    <property type="match status" value="1"/>
</dbReference>
<dbReference type="InterPro" id="IPR036938">
    <property type="entry name" value="PAP2/HPO_sf"/>
</dbReference>
<name>A0A0R0AKU3_9GAMM</name>
<evidence type="ECO:0000256" key="7">
    <source>
        <dbReference type="ARBA" id="ARBA00023136"/>
    </source>
</evidence>
<protein>
    <recommendedName>
        <fullName evidence="2">undecaprenyl-diphosphate phosphatase</fullName>
        <ecNumber evidence="2">3.6.1.27</ecNumber>
    </recommendedName>
    <alternativeName>
        <fullName evidence="8">Undecaprenyl pyrophosphate phosphatase</fullName>
    </alternativeName>
</protein>
<comment type="caution">
    <text evidence="12">The sequence shown here is derived from an EMBL/GenBank/DDBJ whole genome shotgun (WGS) entry which is preliminary data.</text>
</comment>
<sequence>MLSTRLELLRGRETRWCRRANLWCRRSRVRRFFSTISRLGDGVFWYALMGLLVIVDGMDGVRASAHMAATGVIALTLYKALKRWTRRPRPYAAHLRIRAWVAPLDEFSFPSGHTLHAVSFSIVALAYYPWLAPVVVPFSACVALSRVVLGLHYPSDVLAATAIGSVLASLSLGFLPMASLL</sequence>
<keyword evidence="5" id="KW-0378">Hydrolase</keyword>
<dbReference type="AlphaFoldDB" id="A0A0R0AKU3"/>
<organism evidence="12 13">
    <name type="scientific">Stenotrophomonas panacihumi</name>
    <dbReference type="NCBI Taxonomy" id="676599"/>
    <lineage>
        <taxon>Bacteria</taxon>
        <taxon>Pseudomonadati</taxon>
        <taxon>Pseudomonadota</taxon>
        <taxon>Gammaproteobacteria</taxon>
        <taxon>Lysobacterales</taxon>
        <taxon>Lysobacteraceae</taxon>
        <taxon>Stenotrophomonas</taxon>
    </lineage>
</organism>
<evidence type="ECO:0000259" key="11">
    <source>
        <dbReference type="SMART" id="SM00014"/>
    </source>
</evidence>
<gene>
    <name evidence="12" type="ORF">ARC20_11730</name>
</gene>
<keyword evidence="13" id="KW-1185">Reference proteome</keyword>
<evidence type="ECO:0000256" key="6">
    <source>
        <dbReference type="ARBA" id="ARBA00022989"/>
    </source>
</evidence>
<evidence type="ECO:0000256" key="4">
    <source>
        <dbReference type="ARBA" id="ARBA00022692"/>
    </source>
</evidence>
<feature type="domain" description="Phosphatidic acid phosphatase type 2/haloperoxidase" evidence="11">
    <location>
        <begin position="63"/>
        <end position="172"/>
    </location>
</feature>
<evidence type="ECO:0000313" key="13">
    <source>
        <dbReference type="Proteomes" id="UP000051802"/>
    </source>
</evidence>
<dbReference type="RefSeq" id="WP_057647223.1">
    <property type="nucleotide sequence ID" value="NZ_LLXU01000090.1"/>
</dbReference>
<dbReference type="STRING" id="676599.ARC20_11730"/>
<feature type="transmembrane region" description="Helical" evidence="10">
    <location>
        <begin position="125"/>
        <end position="145"/>
    </location>
</feature>
<dbReference type="InterPro" id="IPR000326">
    <property type="entry name" value="PAP2/HPO"/>
</dbReference>
<dbReference type="EC" id="3.6.1.27" evidence="2"/>
<dbReference type="PANTHER" id="PTHR14969">
    <property type="entry name" value="SPHINGOSINE-1-PHOSPHATE PHOSPHOHYDROLASE"/>
    <property type="match status" value="1"/>
</dbReference>
<evidence type="ECO:0000256" key="2">
    <source>
        <dbReference type="ARBA" id="ARBA00012374"/>
    </source>
</evidence>